<comment type="subcellular location">
    <subcellularLocation>
        <location evidence="1">Cytoplasm</location>
    </subcellularLocation>
</comment>
<dbReference type="Gene3D" id="1.20.80.10">
    <property type="match status" value="2"/>
</dbReference>
<dbReference type="GO" id="GO:0005737">
    <property type="term" value="C:cytoplasm"/>
    <property type="evidence" value="ECO:0007669"/>
    <property type="project" value="UniProtKB-SubCell"/>
</dbReference>
<evidence type="ECO:0000256" key="6">
    <source>
        <dbReference type="ARBA" id="ARBA00022840"/>
    </source>
</evidence>
<dbReference type="EMBL" id="JASAOG010000111">
    <property type="protein sequence ID" value="KAK0050723.1"/>
    <property type="molecule type" value="Genomic_DNA"/>
</dbReference>
<dbReference type="InterPro" id="IPR036961">
    <property type="entry name" value="Kinesin_motor_dom_sf"/>
</dbReference>
<feature type="region of interest" description="Disordered" evidence="12">
    <location>
        <begin position="1020"/>
        <end position="1052"/>
    </location>
</feature>
<dbReference type="Proteomes" id="UP001233172">
    <property type="component" value="Unassembled WGS sequence"/>
</dbReference>
<dbReference type="PROSITE" id="PS50096">
    <property type="entry name" value="IQ"/>
    <property type="match status" value="2"/>
</dbReference>
<comment type="similarity">
    <text evidence="2 10">Belongs to the TRAFAC class myosin-kinesin ATPase superfamily. Myosin family.</text>
</comment>
<evidence type="ECO:0000313" key="18">
    <source>
        <dbReference type="Proteomes" id="UP001233172"/>
    </source>
</evidence>
<proteinExistence type="inferred from homology"/>
<comment type="caution">
    <text evidence="17">The sequence shown here is derived from an EMBL/GenBank/DDBJ whole genome shotgun (WGS) entry which is preliminary data.</text>
</comment>
<reference evidence="17" key="1">
    <citation type="journal article" date="2023" name="PLoS Negl. Trop. Dis.">
        <title>A genome sequence for Biomphalaria pfeifferi, the major vector snail for the human-infecting parasite Schistosoma mansoni.</title>
        <authorList>
            <person name="Bu L."/>
            <person name="Lu L."/>
            <person name="Laidemitt M.R."/>
            <person name="Zhang S.M."/>
            <person name="Mutuku M."/>
            <person name="Mkoji G."/>
            <person name="Steinauer M."/>
            <person name="Loker E.S."/>
        </authorList>
    </citation>
    <scope>NUCLEOTIDE SEQUENCE</scope>
    <source>
        <strain evidence="17">KasaAsao</strain>
    </source>
</reference>
<dbReference type="PROSITE" id="PS50200">
    <property type="entry name" value="RA"/>
    <property type="match status" value="2"/>
</dbReference>
<dbReference type="InterPro" id="IPR000048">
    <property type="entry name" value="IQ_motif_EF-hand-BS"/>
</dbReference>
<feature type="domain" description="FERM" evidence="13">
    <location>
        <begin position="1891"/>
        <end position="2182"/>
    </location>
</feature>
<dbReference type="Gene3D" id="1.20.120.720">
    <property type="entry name" value="Myosin VI head, motor domain, U50 subdomain"/>
    <property type="match status" value="1"/>
</dbReference>
<dbReference type="SUPFAM" id="SSF52540">
    <property type="entry name" value="P-loop containing nucleoside triphosphate hydrolases"/>
    <property type="match status" value="1"/>
</dbReference>
<dbReference type="CDD" id="cd14473">
    <property type="entry name" value="FERM_B-lobe"/>
    <property type="match status" value="1"/>
</dbReference>
<evidence type="ECO:0000256" key="7">
    <source>
        <dbReference type="ARBA" id="ARBA00023123"/>
    </source>
</evidence>
<feature type="domain" description="FERM" evidence="13">
    <location>
        <begin position="1316"/>
        <end position="1639"/>
    </location>
</feature>
<name>A0AAD8BB36_BIOPF</name>
<dbReference type="GO" id="GO:0005524">
    <property type="term" value="F:ATP binding"/>
    <property type="evidence" value="ECO:0007669"/>
    <property type="project" value="UniProtKB-UniRule"/>
</dbReference>
<evidence type="ECO:0000256" key="11">
    <source>
        <dbReference type="SAM" id="Coils"/>
    </source>
</evidence>
<dbReference type="SMART" id="SM00295">
    <property type="entry name" value="B41"/>
    <property type="match status" value="2"/>
</dbReference>
<reference evidence="17" key="2">
    <citation type="submission" date="2023-04" db="EMBL/GenBank/DDBJ databases">
        <authorList>
            <person name="Bu L."/>
            <person name="Lu L."/>
            <person name="Laidemitt M.R."/>
            <person name="Zhang S.M."/>
            <person name="Mutuku M."/>
            <person name="Mkoji G."/>
            <person name="Steinauer M."/>
            <person name="Loker E.S."/>
        </authorList>
    </citation>
    <scope>NUCLEOTIDE SEQUENCE</scope>
    <source>
        <strain evidence="17">KasaAsao</strain>
        <tissue evidence="17">Whole Snail</tissue>
    </source>
</reference>
<evidence type="ECO:0000313" key="17">
    <source>
        <dbReference type="EMBL" id="KAK0050723.1"/>
    </source>
</evidence>
<keyword evidence="9 10" id="KW-0009">Actin-binding</keyword>
<keyword evidence="7 10" id="KW-0518">Myosin</keyword>
<dbReference type="GO" id="GO:0003779">
    <property type="term" value="F:actin binding"/>
    <property type="evidence" value="ECO:0007669"/>
    <property type="project" value="UniProtKB-KW"/>
</dbReference>
<feature type="compositionally biased region" description="Pro residues" evidence="12">
    <location>
        <begin position="1029"/>
        <end position="1047"/>
    </location>
</feature>
<gene>
    <name evidence="17" type="ORF">Bpfe_019847</name>
</gene>
<evidence type="ECO:0000256" key="5">
    <source>
        <dbReference type="ARBA" id="ARBA00022741"/>
    </source>
</evidence>
<dbReference type="Gene3D" id="1.20.58.530">
    <property type="match status" value="1"/>
</dbReference>
<feature type="coiled-coil region" evidence="11">
    <location>
        <begin position="771"/>
        <end position="808"/>
    </location>
</feature>
<dbReference type="Gene3D" id="2.30.29.30">
    <property type="entry name" value="Pleckstrin-homology domain (PH domain)/Phosphotyrosine-binding domain (PTB)"/>
    <property type="match status" value="2"/>
</dbReference>
<dbReference type="Gene3D" id="1.20.5.190">
    <property type="match status" value="1"/>
</dbReference>
<dbReference type="PANTHER" id="PTHR46049:SF5">
    <property type="entry name" value="PLECKSTRIN HOMOLOGY DOMAIN-CONTAINING FAMILY H MEMBER 3"/>
    <property type="match status" value="1"/>
</dbReference>
<dbReference type="InterPro" id="IPR051724">
    <property type="entry name" value="Actin_motor_Myosin"/>
</dbReference>
<evidence type="ECO:0000259" key="16">
    <source>
        <dbReference type="PROSITE" id="PS51456"/>
    </source>
</evidence>
<dbReference type="PANTHER" id="PTHR46049">
    <property type="entry name" value="AGAP003327-PA"/>
    <property type="match status" value="1"/>
</dbReference>
<dbReference type="InterPro" id="IPR038185">
    <property type="entry name" value="MyTH4_dom_sf"/>
</dbReference>
<feature type="binding site" evidence="10">
    <location>
        <begin position="112"/>
        <end position="119"/>
    </location>
    <ligand>
        <name>ATP</name>
        <dbReference type="ChEBI" id="CHEBI:30616"/>
    </ligand>
</feature>
<evidence type="ECO:0000259" key="13">
    <source>
        <dbReference type="PROSITE" id="PS50057"/>
    </source>
</evidence>
<feature type="compositionally biased region" description="Pro residues" evidence="12">
    <location>
        <begin position="931"/>
        <end position="955"/>
    </location>
</feature>
<evidence type="ECO:0000256" key="3">
    <source>
        <dbReference type="ARBA" id="ARBA00022468"/>
    </source>
</evidence>
<protein>
    <submittedName>
        <fullName evidence="17">Unconventional myosin-X</fullName>
    </submittedName>
</protein>
<dbReference type="InterPro" id="IPR001609">
    <property type="entry name" value="Myosin_head_motor_dom-like"/>
</dbReference>
<dbReference type="GO" id="GO:0003774">
    <property type="term" value="F:cytoskeletal motor activity"/>
    <property type="evidence" value="ECO:0007669"/>
    <property type="project" value="UniProtKB-UniRule"/>
</dbReference>
<feature type="domain" description="Myosin motor" evidence="16">
    <location>
        <begin position="19"/>
        <end position="703"/>
    </location>
</feature>
<dbReference type="CDD" id="cd17208">
    <property type="entry name" value="FERM_F1_DdMyo7_like"/>
    <property type="match status" value="1"/>
</dbReference>
<evidence type="ECO:0000256" key="9">
    <source>
        <dbReference type="ARBA" id="ARBA00023203"/>
    </source>
</evidence>
<feature type="domain" description="MyTH4" evidence="15">
    <location>
        <begin position="1720"/>
        <end position="1886"/>
    </location>
</feature>
<dbReference type="Pfam" id="PF02174">
    <property type="entry name" value="IRS"/>
    <property type="match status" value="2"/>
</dbReference>
<evidence type="ECO:0000256" key="2">
    <source>
        <dbReference type="ARBA" id="ARBA00008314"/>
    </source>
</evidence>
<sequence length="2215" mass="252688">MTSILIKPELASQGLRPSDGVRDMILISDIDENGINTNLKVRYKKDLIYTFTGSILVAVNPYKELKCYEPKDISSYSGQKLSQVEPHVFAIAEAAYQSLFSSSINQSCIISGESGAGKTETTKFILQYLCSVTNHTSFWTEQQILEANTVLEAFGNAKTVRNDNSSRFGKFMQVCFSGTQIKGCIVQDYLLEQSRITFQSGQERNYHVFYQLLAASQACPQLAETYMLCPAQTYAYLNQSGCYSLDGVNDSAMFDSLRLAMNVLGITEEMSHGLFSVLSAVLLLGNLHFQGPDGDKEKSEFSDSDKVLVEQICTLLGFDVQSFQGIALFRQIQVRGTITSIPFKLQEAIENRHAMAKALYSRTFAWLVDAINKCTNPGAHEKYFIGILDIFGFENFQKNSFEQLCINFTNEKLHRFFNHYVFALEQETYREEEIEFSHITFTDNTRCVELIEKPPKCVLKMLDEECRFPQGTDKSYIIKQHQELEDHESYIKGDRRNWETEFGIQHYAGVVVYNVQGFLDKNKDTQQDQLFDLMHGSKNTFVEDLTRFQDLLGVRLEILQGRQTISRTARSKPTVGDTFKHQLNALVDVLDLTNPWYVRCLKPNSGKRPNDYQEKEVLQQLRYSGMLDIIRIKREGYPVHVPVDNFLSKYGILLDTKRLHDSSGHSVKTILTSLKLPKTDWQVGKTKVFMKNSVFEPLEEQRQSLVKRKAIYIQKMWRGFVCWRDYNRKKQAVLILQDSFRSFRLRLDFLRKRRAAITLQACYRGRLARKLAREIRVRKQQEEERKRLEEIEKERQNRERESEDQLAIDEALRQSQLELESLTHLIESMWTHCQPAVTASNLDLDVMFDFLKEERHEIKGVGTAKEAELKKINEEFSSLDHLWKEAEKEFKANHEQEIEQALRAVDKTIEEFDSSGSDSRPTSELINLGQAPPPPPPPPPGLPAPNPIPPPPPPGSVDKGTVPPPPPPRISSATTGDIPPPPPLSDLSNLPNGDPLPPPPAEENPYAELKEVHQSIHDTLVNGGFQTPGPTPPAVPPIPRSFPPSVPSTPRSSMALRISASHELNLPRKDAELGQLSPTTKERLSFLMSHPSLEVLSPHSESSPLQESIPEPDALYDILEYAEKYFNDHERDFGGILLKSIKKRAKQSSFSENVTKEEMLRYCKSGLIPTSHLHLHDAENIHQACNIFREITRYMRDEAKDEAAISIIQMVIKTGIDRIELRDEILIQLLRQTNDNPEPEALKQAWTLMCLCTAAFSPSKNLHKYLLSYVKRCCSDPVGGRYAMTCYKQLTVPRATTRKLPPSTVEILSVHNLSPIVCKVFFMDGKTKAVSLNSVDTTQDVLIKVAKRIGLQSVEGWALYEANKDTERFIRSYEYIADILAQWEGADHLSMQPTKYETVSRKGPKLALGGSDSKLLFRKRVYRHVHDIPNDPIEYHLLYAEAVHKVVKFDEYSVSDKVGLQLAGLQTQVIWGRFEPNKEFRYSEADQYLCKRILASSGRNWSQEVAKAHMHYGGDKSDLEAKVWYLTCVKQFALYGCTLFPIMHKGMWSHTSESLLAINMDGVKFVRSKDKSVIHDFKYSDIESIQIDSNENYITLELYNSAQSGIAQKTFVFETSQKEDVGHLIASYSPTHASWMKSDNDSMKKQMKMSDEDKLKLYEELVRCRKALSETRLLQRPAQDFGSGFLRNTLRRLTKSKLDKLRSLSSSDASTNFGLDFWSYTKTVIKQSLTIIHDPNLEESAVKMFNQILIYAGIEEAENTNEAEKSNMVQQLMQKCLESDFICNEFYMQLVKQTTDHPDKKYNLKPDPNSTVNCRSWQLMAVTTSTLAPANMRVHKYVQCHLKKCSMDTTTEEGKYARFSLKCLNRTAEKKRRKFAPSLKEIHAVIQRKPITQKVFFLNGEQRIIEFDSAGTCGEVIKTVKTKIGMRSDAECFAIYEMMGTSERAMTSDERLSDTVSKWERLSRSGAIRDLKLVFKKHLFIDPYINTSDPVECDLLFNQLIEDVFEQRIPISHKEAVHLCALKVQSEIEDMKSGDIDYTSVVRILPRDMRCTVRPEEVATTHKTVLDISPHQAILSFINLLKNWTLFGATVFEVSQTYTSTLPKVLLLGVHQRGIYLLEVSSFSILSSFTYSEIVHASPAIKSIMIVIGNMAKGIKFMFNTNQAHQISQLIKDYMDELQARYMFTPPENASRISRVYGLDDLERQNAFIQAIDID</sequence>
<evidence type="ECO:0000256" key="1">
    <source>
        <dbReference type="ARBA" id="ARBA00004496"/>
    </source>
</evidence>
<keyword evidence="18" id="KW-1185">Reference proteome</keyword>
<dbReference type="PROSITE" id="PS50057">
    <property type="entry name" value="FERM_3"/>
    <property type="match status" value="2"/>
</dbReference>
<feature type="domain" description="Ras-associating" evidence="14">
    <location>
        <begin position="1889"/>
        <end position="1980"/>
    </location>
</feature>
<dbReference type="InterPro" id="IPR011993">
    <property type="entry name" value="PH-like_dom_sf"/>
</dbReference>
<dbReference type="InterPro" id="IPR014352">
    <property type="entry name" value="FERM/acyl-CoA-bd_prot_sf"/>
</dbReference>
<dbReference type="GO" id="GO:0007165">
    <property type="term" value="P:signal transduction"/>
    <property type="evidence" value="ECO:0007669"/>
    <property type="project" value="InterPro"/>
</dbReference>
<keyword evidence="3" id="KW-0343">GTPase activation</keyword>
<dbReference type="PRINTS" id="PR00193">
    <property type="entry name" value="MYOSINHEAVY"/>
</dbReference>
<dbReference type="SUPFAM" id="SSF50729">
    <property type="entry name" value="PH domain-like"/>
    <property type="match status" value="2"/>
</dbReference>
<dbReference type="Gene3D" id="3.40.850.10">
    <property type="entry name" value="Kinesin motor domain"/>
    <property type="match status" value="1"/>
</dbReference>
<dbReference type="CDD" id="cd14883">
    <property type="entry name" value="MYSc_Myo22"/>
    <property type="match status" value="1"/>
</dbReference>
<dbReference type="SMART" id="SM00139">
    <property type="entry name" value="MyTH4"/>
    <property type="match status" value="2"/>
</dbReference>
<dbReference type="SMART" id="SM00242">
    <property type="entry name" value="MYSc"/>
    <property type="match status" value="1"/>
</dbReference>
<dbReference type="Gene3D" id="3.10.20.90">
    <property type="entry name" value="Phosphatidylinositol 3-kinase Catalytic Subunit, Chain A, domain 1"/>
    <property type="match status" value="2"/>
</dbReference>
<feature type="region of interest" description="Actin-binding" evidence="10">
    <location>
        <begin position="583"/>
        <end position="605"/>
    </location>
</feature>
<organism evidence="17 18">
    <name type="scientific">Biomphalaria pfeifferi</name>
    <name type="common">Bloodfluke planorb</name>
    <name type="synonym">Freshwater snail</name>
    <dbReference type="NCBI Taxonomy" id="112525"/>
    <lineage>
        <taxon>Eukaryota</taxon>
        <taxon>Metazoa</taxon>
        <taxon>Spiralia</taxon>
        <taxon>Lophotrochozoa</taxon>
        <taxon>Mollusca</taxon>
        <taxon>Gastropoda</taxon>
        <taxon>Heterobranchia</taxon>
        <taxon>Euthyneura</taxon>
        <taxon>Panpulmonata</taxon>
        <taxon>Hygrophila</taxon>
        <taxon>Lymnaeoidea</taxon>
        <taxon>Planorbidae</taxon>
        <taxon>Biomphalaria</taxon>
    </lineage>
</organism>
<evidence type="ECO:0000256" key="8">
    <source>
        <dbReference type="ARBA" id="ARBA00023175"/>
    </source>
</evidence>
<evidence type="ECO:0000259" key="15">
    <source>
        <dbReference type="PROSITE" id="PS51016"/>
    </source>
</evidence>
<dbReference type="Pfam" id="PF21989">
    <property type="entry name" value="RA_2"/>
    <property type="match status" value="2"/>
</dbReference>
<dbReference type="InterPro" id="IPR000857">
    <property type="entry name" value="MyTH4_dom"/>
</dbReference>
<dbReference type="Gene3D" id="1.25.40.530">
    <property type="entry name" value="MyTH4 domain"/>
    <property type="match status" value="2"/>
</dbReference>
<dbReference type="PROSITE" id="PS51016">
    <property type="entry name" value="MYTH4"/>
    <property type="match status" value="2"/>
</dbReference>
<dbReference type="CDD" id="cd23767">
    <property type="entry name" value="IQCD"/>
    <property type="match status" value="1"/>
</dbReference>
<dbReference type="InterPro" id="IPR019749">
    <property type="entry name" value="Band_41_domain"/>
</dbReference>
<dbReference type="Pfam" id="PF00784">
    <property type="entry name" value="MyTH4"/>
    <property type="match status" value="2"/>
</dbReference>
<dbReference type="Pfam" id="PF00612">
    <property type="entry name" value="IQ"/>
    <property type="match status" value="1"/>
</dbReference>
<dbReference type="GO" id="GO:0005096">
    <property type="term" value="F:GTPase activator activity"/>
    <property type="evidence" value="ECO:0007669"/>
    <property type="project" value="UniProtKB-KW"/>
</dbReference>
<dbReference type="SUPFAM" id="SSF47031">
    <property type="entry name" value="Second domain of FERM"/>
    <property type="match status" value="2"/>
</dbReference>
<evidence type="ECO:0000256" key="12">
    <source>
        <dbReference type="SAM" id="MobiDB-lite"/>
    </source>
</evidence>
<keyword evidence="4" id="KW-0963">Cytoplasm</keyword>
<dbReference type="GO" id="GO:0016459">
    <property type="term" value="C:myosin complex"/>
    <property type="evidence" value="ECO:0007669"/>
    <property type="project" value="UniProtKB-KW"/>
</dbReference>
<dbReference type="FunFam" id="1.10.10.820:FF:000001">
    <property type="entry name" value="Myosin heavy chain"/>
    <property type="match status" value="1"/>
</dbReference>
<feature type="domain" description="MyTH4" evidence="15">
    <location>
        <begin position="1163"/>
        <end position="1311"/>
    </location>
</feature>
<dbReference type="InterPro" id="IPR002404">
    <property type="entry name" value="IRS_PTB"/>
</dbReference>
<feature type="compositionally biased region" description="Polar residues" evidence="12">
    <location>
        <begin position="914"/>
        <end position="925"/>
    </location>
</feature>
<dbReference type="SUPFAM" id="SSF54236">
    <property type="entry name" value="Ubiquitin-like"/>
    <property type="match status" value="2"/>
</dbReference>
<keyword evidence="6 10" id="KW-0067">ATP-binding</keyword>
<dbReference type="InterPro" id="IPR027417">
    <property type="entry name" value="P-loop_NTPase"/>
</dbReference>
<evidence type="ECO:0000259" key="14">
    <source>
        <dbReference type="PROSITE" id="PS50200"/>
    </source>
</evidence>
<feature type="region of interest" description="Disordered" evidence="12">
    <location>
        <begin position="911"/>
        <end position="1004"/>
    </location>
</feature>
<keyword evidence="11" id="KW-0175">Coiled coil</keyword>
<dbReference type="InterPro" id="IPR000159">
    <property type="entry name" value="RA_dom"/>
</dbReference>
<feature type="coiled-coil region" evidence="11">
    <location>
        <begin position="884"/>
        <end position="911"/>
    </location>
</feature>
<dbReference type="InterPro" id="IPR000299">
    <property type="entry name" value="FERM_domain"/>
</dbReference>
<dbReference type="InterPro" id="IPR019748">
    <property type="entry name" value="FERM_central"/>
</dbReference>
<dbReference type="SMART" id="SM00015">
    <property type="entry name" value="IQ"/>
    <property type="match status" value="3"/>
</dbReference>
<dbReference type="Gene3D" id="1.10.10.820">
    <property type="match status" value="1"/>
</dbReference>
<dbReference type="InterPro" id="IPR029071">
    <property type="entry name" value="Ubiquitin-like_domsf"/>
</dbReference>
<keyword evidence="5 10" id="KW-0547">Nucleotide-binding</keyword>
<accession>A0AAD8BB36</accession>
<feature type="domain" description="Ras-associating" evidence="14">
    <location>
        <begin position="1314"/>
        <end position="1422"/>
    </location>
</feature>
<dbReference type="Pfam" id="PF00373">
    <property type="entry name" value="FERM_M"/>
    <property type="match status" value="2"/>
</dbReference>
<dbReference type="InterPro" id="IPR035963">
    <property type="entry name" value="FERM_2"/>
</dbReference>
<dbReference type="Gene3D" id="6.20.240.20">
    <property type="match status" value="1"/>
</dbReference>
<evidence type="ECO:0000256" key="10">
    <source>
        <dbReference type="PROSITE-ProRule" id="PRU00782"/>
    </source>
</evidence>
<dbReference type="PROSITE" id="PS51456">
    <property type="entry name" value="MYOSIN_MOTOR"/>
    <property type="match status" value="1"/>
</dbReference>
<dbReference type="Pfam" id="PF00063">
    <property type="entry name" value="Myosin_head"/>
    <property type="match status" value="1"/>
</dbReference>
<keyword evidence="8 10" id="KW-0505">Motor protein</keyword>
<evidence type="ECO:0000256" key="4">
    <source>
        <dbReference type="ARBA" id="ARBA00022490"/>
    </source>
</evidence>